<reference evidence="1 2" key="1">
    <citation type="submission" date="2019-07" db="EMBL/GenBank/DDBJ databases">
        <title>Finished genome of Venturia effusa.</title>
        <authorList>
            <person name="Young C.A."/>
            <person name="Cox M.P."/>
            <person name="Ganley A.R.D."/>
            <person name="David W.J."/>
        </authorList>
    </citation>
    <scope>NUCLEOTIDE SEQUENCE [LARGE SCALE GENOMIC DNA]</scope>
    <source>
        <strain evidence="2">albino</strain>
    </source>
</reference>
<evidence type="ECO:0000313" key="1">
    <source>
        <dbReference type="EMBL" id="QDS69934.1"/>
    </source>
</evidence>
<accession>A0A517L2R6</accession>
<sequence length="148" mass="17323">MAVQIPTNLFTLPQHLRTIVMFNLIDFTATDKFIDKIAREQADPSLKNNNKLYQSTFSYDLAMSSEWDVLRDDHIQQLETYTHVLSDLASQLSNDERLQWTDDIIYVLGEWEKANLRRREEYKRACRIQPAKKETTPIATQEATKVSK</sequence>
<dbReference type="OrthoDB" id="10381771at2759"/>
<proteinExistence type="predicted"/>
<organism evidence="1 2">
    <name type="scientific">Venturia effusa</name>
    <dbReference type="NCBI Taxonomy" id="50376"/>
    <lineage>
        <taxon>Eukaryota</taxon>
        <taxon>Fungi</taxon>
        <taxon>Dikarya</taxon>
        <taxon>Ascomycota</taxon>
        <taxon>Pezizomycotina</taxon>
        <taxon>Dothideomycetes</taxon>
        <taxon>Pleosporomycetidae</taxon>
        <taxon>Venturiales</taxon>
        <taxon>Venturiaceae</taxon>
        <taxon>Venturia</taxon>
    </lineage>
</organism>
<dbReference type="Proteomes" id="UP000316270">
    <property type="component" value="Chromosome 4"/>
</dbReference>
<dbReference type="EMBL" id="CP042188">
    <property type="protein sequence ID" value="QDS69934.1"/>
    <property type="molecule type" value="Genomic_DNA"/>
</dbReference>
<dbReference type="AlphaFoldDB" id="A0A517L2R6"/>
<protein>
    <submittedName>
        <fullName evidence="1">Uncharacterized protein</fullName>
    </submittedName>
</protein>
<evidence type="ECO:0000313" key="2">
    <source>
        <dbReference type="Proteomes" id="UP000316270"/>
    </source>
</evidence>
<gene>
    <name evidence="1" type="ORF">FKW77_001894</name>
</gene>
<name>A0A517L2R6_9PEZI</name>
<keyword evidence="2" id="KW-1185">Reference proteome</keyword>